<evidence type="ECO:0000313" key="1">
    <source>
        <dbReference type="EMBL" id="EZA48088.1"/>
    </source>
</evidence>
<keyword evidence="2" id="KW-1185">Reference proteome</keyword>
<organism evidence="1 2">
    <name type="scientific">Ooceraea biroi</name>
    <name type="common">Clonal raider ant</name>
    <name type="synonym">Cerapachys biroi</name>
    <dbReference type="NCBI Taxonomy" id="2015173"/>
    <lineage>
        <taxon>Eukaryota</taxon>
        <taxon>Metazoa</taxon>
        <taxon>Ecdysozoa</taxon>
        <taxon>Arthropoda</taxon>
        <taxon>Hexapoda</taxon>
        <taxon>Insecta</taxon>
        <taxon>Pterygota</taxon>
        <taxon>Neoptera</taxon>
        <taxon>Endopterygota</taxon>
        <taxon>Hymenoptera</taxon>
        <taxon>Apocrita</taxon>
        <taxon>Aculeata</taxon>
        <taxon>Formicoidea</taxon>
        <taxon>Formicidae</taxon>
        <taxon>Dorylinae</taxon>
        <taxon>Ooceraea</taxon>
    </lineage>
</organism>
<dbReference type="EMBL" id="KK107681">
    <property type="protein sequence ID" value="EZA48088.1"/>
    <property type="molecule type" value="Genomic_DNA"/>
</dbReference>
<sequence length="87" mass="10325">MQKLRTYVITARDINYFPSSLRARDSNRDDITRDLGYFWPSSAKLHLYNFVSSRLAADVLMGHKRPRNRERRSITWSRKICETSVTM</sequence>
<name>A0A026VWB8_OOCBI</name>
<proteinExistence type="predicted"/>
<accession>A0A026VWB8</accession>
<gene>
    <name evidence="1" type="ORF">X777_14197</name>
</gene>
<reference evidence="1 2" key="1">
    <citation type="journal article" date="2014" name="Curr. Biol.">
        <title>The genome of the clonal raider ant Cerapachys biroi.</title>
        <authorList>
            <person name="Oxley P.R."/>
            <person name="Ji L."/>
            <person name="Fetter-Pruneda I."/>
            <person name="McKenzie S.K."/>
            <person name="Li C."/>
            <person name="Hu H."/>
            <person name="Zhang G."/>
            <person name="Kronauer D.J."/>
        </authorList>
    </citation>
    <scope>NUCLEOTIDE SEQUENCE [LARGE SCALE GENOMIC DNA]</scope>
</reference>
<dbReference type="AlphaFoldDB" id="A0A026VWB8"/>
<protein>
    <submittedName>
        <fullName evidence="1">Uncharacterized protein</fullName>
    </submittedName>
</protein>
<dbReference type="Proteomes" id="UP000053097">
    <property type="component" value="Unassembled WGS sequence"/>
</dbReference>
<evidence type="ECO:0000313" key="2">
    <source>
        <dbReference type="Proteomes" id="UP000053097"/>
    </source>
</evidence>